<accession>A0ABW4E472</accession>
<proteinExistence type="predicted"/>
<comment type="caution">
    <text evidence="1">The sequence shown here is derived from an EMBL/GenBank/DDBJ whole genome shotgun (WGS) entry which is preliminary data.</text>
</comment>
<evidence type="ECO:0000313" key="2">
    <source>
        <dbReference type="Proteomes" id="UP001597302"/>
    </source>
</evidence>
<reference evidence="2" key="1">
    <citation type="journal article" date="2019" name="Int. J. Syst. Evol. Microbiol.">
        <title>The Global Catalogue of Microorganisms (GCM) 10K type strain sequencing project: providing services to taxonomists for standard genome sequencing and annotation.</title>
        <authorList>
            <consortium name="The Broad Institute Genomics Platform"/>
            <consortium name="The Broad Institute Genome Sequencing Center for Infectious Disease"/>
            <person name="Wu L."/>
            <person name="Ma J."/>
        </authorList>
    </citation>
    <scope>NUCLEOTIDE SEQUENCE [LARGE SCALE GENOMIC DNA]</scope>
    <source>
        <strain evidence="2">CCM 8875</strain>
    </source>
</reference>
<keyword evidence="2" id="KW-1185">Reference proteome</keyword>
<protein>
    <submittedName>
        <fullName evidence="1">DUF2125 domain-containing protein</fullName>
    </submittedName>
</protein>
<name>A0ABW4E472_9RHOB</name>
<dbReference type="Proteomes" id="UP001597302">
    <property type="component" value="Unassembled WGS sequence"/>
</dbReference>
<dbReference type="Pfam" id="PF09898">
    <property type="entry name" value="DUF2125"/>
    <property type="match status" value="1"/>
</dbReference>
<sequence length="335" mass="34393">MRRTVIGTGLVLALLAGGWLGAESMASRQVAALFDADPALQAAAVRPLRDPRALGITVTEPQFRDPAISLSLPWARLSLSPLSPLTARLDLPEQGQLSAGGQIMDLGLSDPQASLSLAPLSNMAPDRLDLSLGAMTLDGAPLAGGLTVQGRLVDLAPDAPATARAAYDLTLSLRDLSTDGLVRLGLDPGPMPGPVSASGPLRIWLDDAPSVTGGAAPRLTGWQTEGLSLQAGDIGLRLVGRLSRDDQGRAEGQLALYSTDADAMIAMAAGLGLIPGQAQMLLRAGLSQLSRAPMDQGLPGPVFPDPAEGELRLPITMRDGQLSLGGVSIGAAPLL</sequence>
<evidence type="ECO:0000313" key="1">
    <source>
        <dbReference type="EMBL" id="MFD1483276.1"/>
    </source>
</evidence>
<dbReference type="InterPro" id="IPR018666">
    <property type="entry name" value="DUF2125"/>
</dbReference>
<gene>
    <name evidence="1" type="ORF">ACFQ5P_18440</name>
</gene>
<organism evidence="1 2">
    <name type="scientific">Paracoccus nototheniae</name>
    <dbReference type="NCBI Taxonomy" id="2489002"/>
    <lineage>
        <taxon>Bacteria</taxon>
        <taxon>Pseudomonadati</taxon>
        <taxon>Pseudomonadota</taxon>
        <taxon>Alphaproteobacteria</taxon>
        <taxon>Rhodobacterales</taxon>
        <taxon>Paracoccaceae</taxon>
        <taxon>Paracoccus</taxon>
    </lineage>
</organism>
<dbReference type="EMBL" id="JBHTOQ010000045">
    <property type="protein sequence ID" value="MFD1483276.1"/>
    <property type="molecule type" value="Genomic_DNA"/>
</dbReference>
<dbReference type="RefSeq" id="WP_165571039.1">
    <property type="nucleotide sequence ID" value="NZ_CBCSAJ010000009.1"/>
</dbReference>